<proteinExistence type="inferred from homology"/>
<keyword evidence="4" id="KW-0464">Manganese</keyword>
<feature type="binding site" evidence="4">
    <location>
        <position position="118"/>
    </location>
    <ligand>
        <name>Mn(2+)</name>
        <dbReference type="ChEBI" id="CHEBI:29035"/>
        <label>1</label>
    </ligand>
</feature>
<dbReference type="PROSITE" id="PS01053">
    <property type="entry name" value="ARGINASE_1"/>
    <property type="match status" value="1"/>
</dbReference>
<feature type="binding site" evidence="4">
    <location>
        <position position="233"/>
    </location>
    <ligand>
        <name>Mn(2+)</name>
        <dbReference type="ChEBI" id="CHEBI:29035"/>
        <label>1</label>
    </ligand>
</feature>
<comment type="caution">
    <text evidence="6">The sequence shown here is derived from an EMBL/GenBank/DDBJ whole genome shotgun (WGS) entry which is preliminary data.</text>
</comment>
<dbReference type="InterPro" id="IPR006035">
    <property type="entry name" value="Ureohydrolase"/>
</dbReference>
<feature type="binding site" evidence="4">
    <location>
        <position position="231"/>
    </location>
    <ligand>
        <name>Mn(2+)</name>
        <dbReference type="ChEBI" id="CHEBI:29035"/>
        <label>1</label>
    </ligand>
</feature>
<dbReference type="InterPro" id="IPR023696">
    <property type="entry name" value="Ureohydrolase_dom_sf"/>
</dbReference>
<dbReference type="PIRSF" id="PIRSF036979">
    <property type="entry name" value="Arginase"/>
    <property type="match status" value="1"/>
</dbReference>
<dbReference type="GO" id="GO:0008783">
    <property type="term" value="F:agmatinase activity"/>
    <property type="evidence" value="ECO:0007669"/>
    <property type="project" value="UniProtKB-EC"/>
</dbReference>
<evidence type="ECO:0000256" key="3">
    <source>
        <dbReference type="ARBA" id="ARBA00022801"/>
    </source>
</evidence>
<dbReference type="PRINTS" id="PR00116">
    <property type="entry name" value="ARGINASE"/>
</dbReference>
<feature type="binding site" evidence="4">
    <location>
        <position position="145"/>
    </location>
    <ligand>
        <name>Mn(2+)</name>
        <dbReference type="ChEBI" id="CHEBI:29035"/>
        <label>1</label>
    </ligand>
</feature>
<keyword evidence="3 5" id="KW-0378">Hydrolase</keyword>
<dbReference type="Pfam" id="PF00491">
    <property type="entry name" value="Arginase"/>
    <property type="match status" value="1"/>
</dbReference>
<dbReference type="InterPro" id="IPR020855">
    <property type="entry name" value="Ureohydrolase_Mn_BS"/>
</dbReference>
<evidence type="ECO:0000313" key="6">
    <source>
        <dbReference type="EMBL" id="HEH31284.1"/>
    </source>
</evidence>
<organism evidence="6">
    <name type="scientific">Ignisphaera aggregans</name>
    <dbReference type="NCBI Taxonomy" id="334771"/>
    <lineage>
        <taxon>Archaea</taxon>
        <taxon>Thermoproteota</taxon>
        <taxon>Thermoprotei</taxon>
        <taxon>Desulfurococcales</taxon>
        <taxon>Desulfurococcaceae</taxon>
        <taxon>Ignisphaera</taxon>
    </lineage>
</organism>
<dbReference type="GO" id="GO:0046872">
    <property type="term" value="F:metal ion binding"/>
    <property type="evidence" value="ECO:0007669"/>
    <property type="project" value="UniProtKB-KW"/>
</dbReference>
<evidence type="ECO:0000256" key="4">
    <source>
        <dbReference type="PIRSR" id="PIRSR036979-1"/>
    </source>
</evidence>
<sequence length="312" mass="34524">MAGVEHLYINPISERYHFLGFSRPMKETILAVVGAPLDLSTSYRGGCSDAPRALREASKSLELCTVFTNIDMERVGFHDLGDVVLAPGDVLESMSRIEQVMQEILTNEKRLLILGGEHTVTLPSFKALANKFKRPCLIVFDAHGDLRQEYLGSKYNHATVIRRIVEEVPHRKVVIIGARALSREEAEYLKTVDGSKLEVVRILGKVSEKDMNNIVKAVEECRGVAKYISIDMDFLDPAYAPGVQTPEPLGATPLELLEILSRVIDGSVHVVDLVEVTPRYDPSEATVFLGAKVAVEVAGMILKHMNVEAVCW</sequence>
<dbReference type="PANTHER" id="PTHR11358">
    <property type="entry name" value="ARGINASE/AGMATINASE"/>
    <property type="match status" value="1"/>
</dbReference>
<keyword evidence="2 4" id="KW-0479">Metal-binding</keyword>
<dbReference type="SUPFAM" id="SSF52768">
    <property type="entry name" value="Arginase/deacetylase"/>
    <property type="match status" value="1"/>
</dbReference>
<evidence type="ECO:0000256" key="5">
    <source>
        <dbReference type="RuleBase" id="RU003684"/>
    </source>
</evidence>
<dbReference type="EMBL" id="DSLL01000034">
    <property type="protein sequence ID" value="HEH31284.1"/>
    <property type="molecule type" value="Genomic_DNA"/>
</dbReference>
<accession>A0A7J2TAT8</accession>
<reference evidence="6" key="1">
    <citation type="journal article" date="2020" name="mSystems">
        <title>Genome- and Community-Level Interaction Insights into Carbon Utilization and Element Cycling Functions of Hydrothermarchaeota in Hydrothermal Sediment.</title>
        <authorList>
            <person name="Zhou Z."/>
            <person name="Liu Y."/>
            <person name="Xu W."/>
            <person name="Pan J."/>
            <person name="Luo Z.H."/>
            <person name="Li M."/>
        </authorList>
    </citation>
    <scope>NUCLEOTIDE SEQUENCE [LARGE SCALE GENOMIC DNA]</scope>
    <source>
        <strain evidence="6">SpSt-27</strain>
    </source>
</reference>
<dbReference type="InterPro" id="IPR005925">
    <property type="entry name" value="Agmatinase-rel"/>
</dbReference>
<dbReference type="PANTHER" id="PTHR11358:SF26">
    <property type="entry name" value="GUANIDINO ACID HYDROLASE, MITOCHONDRIAL"/>
    <property type="match status" value="1"/>
</dbReference>
<dbReference type="AlphaFoldDB" id="A0A7J2TAT8"/>
<protein>
    <submittedName>
        <fullName evidence="6">Agmatinase</fullName>
        <ecNumber evidence="6">3.5.3.11</ecNumber>
    </submittedName>
</protein>
<dbReference type="PROSITE" id="PS51409">
    <property type="entry name" value="ARGINASE_2"/>
    <property type="match status" value="1"/>
</dbReference>
<dbReference type="GO" id="GO:0033389">
    <property type="term" value="P:putrescine biosynthetic process from arginine, via agmatine"/>
    <property type="evidence" value="ECO:0007669"/>
    <property type="project" value="TreeGrafter"/>
</dbReference>
<dbReference type="CDD" id="cd11593">
    <property type="entry name" value="Agmatinase-like_2"/>
    <property type="match status" value="1"/>
</dbReference>
<name>A0A7J2TAT8_9CREN</name>
<feature type="binding site" evidence="4">
    <location>
        <position position="143"/>
    </location>
    <ligand>
        <name>Mn(2+)</name>
        <dbReference type="ChEBI" id="CHEBI:29035"/>
        <label>1</label>
    </ligand>
</feature>
<dbReference type="NCBIfam" id="TIGR01230">
    <property type="entry name" value="agmatinase"/>
    <property type="match status" value="1"/>
</dbReference>
<comment type="similarity">
    <text evidence="1">Belongs to the arginase family. Agmatinase subfamily.</text>
</comment>
<evidence type="ECO:0000256" key="1">
    <source>
        <dbReference type="ARBA" id="ARBA00009227"/>
    </source>
</evidence>
<evidence type="ECO:0000256" key="2">
    <source>
        <dbReference type="ARBA" id="ARBA00022723"/>
    </source>
</evidence>
<dbReference type="EC" id="3.5.3.11" evidence="6"/>
<gene>
    <name evidence="6" type="primary">speB</name>
    <name evidence="6" type="ORF">ENP99_04140</name>
</gene>
<dbReference type="Gene3D" id="3.40.800.10">
    <property type="entry name" value="Ureohydrolase domain"/>
    <property type="match status" value="1"/>
</dbReference>
<comment type="cofactor">
    <cofactor evidence="4">
        <name>Mn(2+)</name>
        <dbReference type="ChEBI" id="CHEBI:29035"/>
    </cofactor>
    <text evidence="4">Binds 2 manganese ions per subunit.</text>
</comment>
<feature type="binding site" evidence="4">
    <location>
        <position position="141"/>
    </location>
    <ligand>
        <name>Mn(2+)</name>
        <dbReference type="ChEBI" id="CHEBI:29035"/>
        <label>1</label>
    </ligand>
</feature>